<sequence>MRIGNSDLEVSPLCLGGNPFGWTADEETSFAVLDAFAQAGGNFFDTADRYTFHVPGNSGGESETIIGRWLKTRGDRDQMVIATKVGALPGLDNLRPETIRQAAEDSLRRLGLDHIDLYYAHVDDPGTPLAETLGAFDELVRSGKVRHIAASNYTAARLSAALETSDREGLAAYVALQAEYNLVQRENYERDLAPAVTRTGLVCLPYVALARGFLTGKYRPDGPRVDSPRADQARAHLDGKGPAVLATLEEVAAAHHTTMAAVALAWLAVQPTVATPLAGARNPAQLADLLPYLTLRLADDEIALLDQVSAWTQ</sequence>
<comment type="caution">
    <text evidence="2">The sequence shown here is derived from an EMBL/GenBank/DDBJ whole genome shotgun (WGS) entry which is preliminary data.</text>
</comment>
<evidence type="ECO:0000313" key="2">
    <source>
        <dbReference type="EMBL" id="MFC4531724.1"/>
    </source>
</evidence>
<dbReference type="Proteomes" id="UP001596004">
    <property type="component" value="Unassembled WGS sequence"/>
</dbReference>
<dbReference type="SUPFAM" id="SSF51430">
    <property type="entry name" value="NAD(P)-linked oxidoreductase"/>
    <property type="match status" value="1"/>
</dbReference>
<dbReference type="InterPro" id="IPR050523">
    <property type="entry name" value="AKR_Detox_Biosynth"/>
</dbReference>
<keyword evidence="3" id="KW-1185">Reference proteome</keyword>
<proteinExistence type="predicted"/>
<evidence type="ECO:0000313" key="3">
    <source>
        <dbReference type="Proteomes" id="UP001596004"/>
    </source>
</evidence>
<dbReference type="InterPro" id="IPR036812">
    <property type="entry name" value="NAD(P)_OxRdtase_dom_sf"/>
</dbReference>
<accession>A0ABV9CGV2</accession>
<protein>
    <submittedName>
        <fullName evidence="2">Aldo/keto reductase</fullName>
    </submittedName>
</protein>
<evidence type="ECO:0000259" key="1">
    <source>
        <dbReference type="Pfam" id="PF00248"/>
    </source>
</evidence>
<feature type="domain" description="NADP-dependent oxidoreductase" evidence="1">
    <location>
        <begin position="12"/>
        <end position="309"/>
    </location>
</feature>
<dbReference type="PANTHER" id="PTHR43364:SF6">
    <property type="entry name" value="OXIDOREDUCTASE-RELATED"/>
    <property type="match status" value="1"/>
</dbReference>
<reference evidence="3" key="1">
    <citation type="journal article" date="2019" name="Int. J. Syst. Evol. Microbiol.">
        <title>The Global Catalogue of Microorganisms (GCM) 10K type strain sequencing project: providing services to taxonomists for standard genome sequencing and annotation.</title>
        <authorList>
            <consortium name="The Broad Institute Genomics Platform"/>
            <consortium name="The Broad Institute Genome Sequencing Center for Infectious Disease"/>
            <person name="Wu L."/>
            <person name="Ma J."/>
        </authorList>
    </citation>
    <scope>NUCLEOTIDE SEQUENCE [LARGE SCALE GENOMIC DNA]</scope>
    <source>
        <strain evidence="3">CGMCC 4.7132</strain>
    </source>
</reference>
<dbReference type="CDD" id="cd19081">
    <property type="entry name" value="AKR_AKR9C1"/>
    <property type="match status" value="1"/>
</dbReference>
<dbReference type="RefSeq" id="WP_380840386.1">
    <property type="nucleotide sequence ID" value="NZ_JBHSFP010000007.1"/>
</dbReference>
<dbReference type="Gene3D" id="3.20.20.100">
    <property type="entry name" value="NADP-dependent oxidoreductase domain"/>
    <property type="match status" value="1"/>
</dbReference>
<dbReference type="Pfam" id="PF00248">
    <property type="entry name" value="Aldo_ket_red"/>
    <property type="match status" value="1"/>
</dbReference>
<dbReference type="EMBL" id="JBHSFP010000007">
    <property type="protein sequence ID" value="MFC4531724.1"/>
    <property type="molecule type" value="Genomic_DNA"/>
</dbReference>
<organism evidence="2 3">
    <name type="scientific">Sphaerisporangium dianthi</name>
    <dbReference type="NCBI Taxonomy" id="1436120"/>
    <lineage>
        <taxon>Bacteria</taxon>
        <taxon>Bacillati</taxon>
        <taxon>Actinomycetota</taxon>
        <taxon>Actinomycetes</taxon>
        <taxon>Streptosporangiales</taxon>
        <taxon>Streptosporangiaceae</taxon>
        <taxon>Sphaerisporangium</taxon>
    </lineage>
</organism>
<name>A0ABV9CGV2_9ACTN</name>
<dbReference type="InterPro" id="IPR023210">
    <property type="entry name" value="NADP_OxRdtase_dom"/>
</dbReference>
<gene>
    <name evidence="2" type="ORF">ACFO60_13185</name>
</gene>
<dbReference type="PANTHER" id="PTHR43364">
    <property type="entry name" value="NADH-SPECIFIC METHYLGLYOXAL REDUCTASE-RELATED"/>
    <property type="match status" value="1"/>
</dbReference>